<evidence type="ECO:0000256" key="1">
    <source>
        <dbReference type="ARBA" id="ARBA00004141"/>
    </source>
</evidence>
<evidence type="ECO:0000259" key="6">
    <source>
        <dbReference type="Pfam" id="PF01284"/>
    </source>
</evidence>
<dbReference type="GO" id="GO:0070941">
    <property type="term" value="P:eisosome assembly"/>
    <property type="evidence" value="ECO:0007669"/>
    <property type="project" value="TreeGrafter"/>
</dbReference>
<dbReference type="Pfam" id="PF01284">
    <property type="entry name" value="MARVEL"/>
    <property type="match status" value="1"/>
</dbReference>
<name>A0A0D1Y755_EXOME</name>
<feature type="transmembrane region" description="Helical" evidence="5">
    <location>
        <begin position="12"/>
        <end position="33"/>
    </location>
</feature>
<dbReference type="AlphaFoldDB" id="A0A0D1Y755"/>
<protein>
    <recommendedName>
        <fullName evidence="6">MARVEL domain-containing protein</fullName>
    </recommendedName>
</protein>
<dbReference type="OrthoDB" id="5423111at2759"/>
<feature type="transmembrane region" description="Helical" evidence="5">
    <location>
        <begin position="39"/>
        <end position="59"/>
    </location>
</feature>
<dbReference type="GO" id="GO:0005886">
    <property type="term" value="C:plasma membrane"/>
    <property type="evidence" value="ECO:0007669"/>
    <property type="project" value="TreeGrafter"/>
</dbReference>
<evidence type="ECO:0000313" key="7">
    <source>
        <dbReference type="EMBL" id="KIV96511.1"/>
    </source>
</evidence>
<feature type="transmembrane region" description="Helical" evidence="5">
    <location>
        <begin position="71"/>
        <end position="93"/>
    </location>
</feature>
<reference evidence="7 8" key="1">
    <citation type="submission" date="2015-01" db="EMBL/GenBank/DDBJ databases">
        <title>The Genome Sequence of Exophiala mesophila CBS40295.</title>
        <authorList>
            <consortium name="The Broad Institute Genomics Platform"/>
            <person name="Cuomo C."/>
            <person name="de Hoog S."/>
            <person name="Gorbushina A."/>
            <person name="Stielow B."/>
            <person name="Teixiera M."/>
            <person name="Abouelleil A."/>
            <person name="Chapman S.B."/>
            <person name="Priest M."/>
            <person name="Young S.K."/>
            <person name="Wortman J."/>
            <person name="Nusbaum C."/>
            <person name="Birren B."/>
        </authorList>
    </citation>
    <scope>NUCLEOTIDE SEQUENCE [LARGE SCALE GENOMIC DNA]</scope>
    <source>
        <strain evidence="7 8">CBS 40295</strain>
    </source>
</reference>
<accession>A0A0D1Y755</accession>
<dbReference type="InterPro" id="IPR008253">
    <property type="entry name" value="Marvel"/>
</dbReference>
<dbReference type="PANTHER" id="PTHR28165">
    <property type="entry name" value="NON-CLASSICAL EXPORT PROTEIN 2-RELATED"/>
    <property type="match status" value="1"/>
</dbReference>
<proteinExistence type="predicted"/>
<keyword evidence="4 5" id="KW-0472">Membrane</keyword>
<dbReference type="STRING" id="212818.A0A0D1Y755"/>
<keyword evidence="3 5" id="KW-1133">Transmembrane helix</keyword>
<organism evidence="7 8">
    <name type="scientific">Exophiala mesophila</name>
    <name type="common">Black yeast-like fungus</name>
    <dbReference type="NCBI Taxonomy" id="212818"/>
    <lineage>
        <taxon>Eukaryota</taxon>
        <taxon>Fungi</taxon>
        <taxon>Dikarya</taxon>
        <taxon>Ascomycota</taxon>
        <taxon>Pezizomycotina</taxon>
        <taxon>Eurotiomycetes</taxon>
        <taxon>Chaetothyriomycetidae</taxon>
        <taxon>Chaetothyriales</taxon>
        <taxon>Herpotrichiellaceae</taxon>
        <taxon>Exophiala</taxon>
    </lineage>
</organism>
<keyword evidence="2 5" id="KW-0812">Transmembrane</keyword>
<evidence type="ECO:0000256" key="4">
    <source>
        <dbReference type="ARBA" id="ARBA00023136"/>
    </source>
</evidence>
<keyword evidence="8" id="KW-1185">Reference proteome</keyword>
<dbReference type="RefSeq" id="XP_016228085.1">
    <property type="nucleotide sequence ID" value="XM_016364436.1"/>
</dbReference>
<dbReference type="RefSeq" id="XP_016228086.1">
    <property type="nucleotide sequence ID" value="XM_016364437.1"/>
</dbReference>
<dbReference type="PANTHER" id="PTHR28165:SF1">
    <property type="entry name" value="NON-CLASSICAL EXPORT PROTEIN 2-RELATED"/>
    <property type="match status" value="1"/>
</dbReference>
<evidence type="ECO:0000256" key="3">
    <source>
        <dbReference type="ARBA" id="ARBA00022989"/>
    </source>
</evidence>
<dbReference type="GeneID" id="27318214"/>
<comment type="subcellular location">
    <subcellularLocation>
        <location evidence="1">Membrane</location>
        <topology evidence="1">Multi-pass membrane protein</topology>
    </subcellularLocation>
</comment>
<dbReference type="EMBL" id="KN847520">
    <property type="protein sequence ID" value="KIV96512.1"/>
    <property type="molecule type" value="Genomic_DNA"/>
</dbReference>
<gene>
    <name evidence="7" type="ORF">PV10_00369</name>
</gene>
<dbReference type="VEuPathDB" id="FungiDB:PV10_00369"/>
<evidence type="ECO:0000256" key="2">
    <source>
        <dbReference type="ARBA" id="ARBA00022692"/>
    </source>
</evidence>
<dbReference type="Proteomes" id="UP000054302">
    <property type="component" value="Unassembled WGS sequence"/>
</dbReference>
<evidence type="ECO:0000256" key="5">
    <source>
        <dbReference type="SAM" id="Phobius"/>
    </source>
</evidence>
<dbReference type="GO" id="GO:0072659">
    <property type="term" value="P:protein localization to plasma membrane"/>
    <property type="evidence" value="ECO:0007669"/>
    <property type="project" value="TreeGrafter"/>
</dbReference>
<dbReference type="InterPro" id="IPR052649">
    <property type="entry name" value="NCE102-like"/>
</dbReference>
<evidence type="ECO:0000313" key="8">
    <source>
        <dbReference type="Proteomes" id="UP000054302"/>
    </source>
</evidence>
<feature type="domain" description="MARVEL" evidence="6">
    <location>
        <begin position="7"/>
        <end position="145"/>
    </location>
</feature>
<dbReference type="GO" id="GO:0032126">
    <property type="term" value="C:eisosome"/>
    <property type="evidence" value="ECO:0007669"/>
    <property type="project" value="TreeGrafter"/>
</dbReference>
<feature type="transmembrane region" description="Helical" evidence="5">
    <location>
        <begin position="130"/>
        <end position="150"/>
    </location>
</feature>
<sequence length="172" mass="18418">MVSRVVNLGLRGFQFLCILIVMALVGNMIATAFAGNPSLINYDIFVATFAMLSLFYLIAISFNESFTGHSIIPVALDALNVLFLFCAAVAMAAELGVHSCSNSSYTERNHITNGAEDTEGRCRKAQATTAFLWFAFAAWTASLVFTFLAARGGGVNLKPGFGRRGGPSMSQV</sequence>
<dbReference type="EMBL" id="KN847520">
    <property type="protein sequence ID" value="KIV96511.1"/>
    <property type="molecule type" value="Genomic_DNA"/>
</dbReference>
<dbReference type="HOGENOM" id="CLU_098356_0_0_1"/>